<dbReference type="InterPro" id="IPR011042">
    <property type="entry name" value="6-blade_b-propeller_TolB-like"/>
</dbReference>
<keyword evidence="1" id="KW-0472">Membrane</keyword>
<dbReference type="EMBL" id="CAJNOI010003262">
    <property type="protein sequence ID" value="CAF1511835.1"/>
    <property type="molecule type" value="Genomic_DNA"/>
</dbReference>
<gene>
    <name evidence="2" type="ORF">BJG266_LOCUS43766</name>
    <name evidence="3" type="ORF">QVE165_LOCUS60702</name>
</gene>
<dbReference type="OrthoDB" id="10044233at2759"/>
<comment type="caution">
    <text evidence="3">The sequence shown here is derived from an EMBL/GenBank/DDBJ whole genome shotgun (WGS) entry which is preliminary data.</text>
</comment>
<feature type="transmembrane region" description="Helical" evidence="1">
    <location>
        <begin position="30"/>
        <end position="52"/>
    </location>
</feature>
<evidence type="ECO:0000313" key="2">
    <source>
        <dbReference type="EMBL" id="CAF1511835.1"/>
    </source>
</evidence>
<dbReference type="Gene3D" id="2.120.10.30">
    <property type="entry name" value="TolB, C-terminal domain"/>
    <property type="match status" value="1"/>
</dbReference>
<protein>
    <recommendedName>
        <fullName evidence="5">NHL repeat containing protein-like protein</fullName>
    </recommendedName>
</protein>
<dbReference type="AlphaFoldDB" id="A0A816EHA4"/>
<evidence type="ECO:0000313" key="3">
    <source>
        <dbReference type="EMBL" id="CAF1647550.1"/>
    </source>
</evidence>
<evidence type="ECO:0000313" key="4">
    <source>
        <dbReference type="Proteomes" id="UP000663832"/>
    </source>
</evidence>
<dbReference type="Proteomes" id="UP000663832">
    <property type="component" value="Unassembled WGS sequence"/>
</dbReference>
<evidence type="ECO:0008006" key="5">
    <source>
        <dbReference type="Google" id="ProtNLM"/>
    </source>
</evidence>
<organism evidence="3 4">
    <name type="scientific">Adineta steineri</name>
    <dbReference type="NCBI Taxonomy" id="433720"/>
    <lineage>
        <taxon>Eukaryota</taxon>
        <taxon>Metazoa</taxon>
        <taxon>Spiralia</taxon>
        <taxon>Gnathifera</taxon>
        <taxon>Rotifera</taxon>
        <taxon>Eurotatoria</taxon>
        <taxon>Bdelloidea</taxon>
        <taxon>Adinetida</taxon>
        <taxon>Adinetidae</taxon>
        <taxon>Adineta</taxon>
    </lineage>
</organism>
<dbReference type="SUPFAM" id="SSF63829">
    <property type="entry name" value="Calcium-dependent phosphotriesterase"/>
    <property type="match status" value="1"/>
</dbReference>
<keyword evidence="4" id="KW-1185">Reference proteome</keyword>
<evidence type="ECO:0000256" key="1">
    <source>
        <dbReference type="SAM" id="Phobius"/>
    </source>
</evidence>
<reference evidence="3" key="1">
    <citation type="submission" date="2021-02" db="EMBL/GenBank/DDBJ databases">
        <authorList>
            <person name="Nowell W R."/>
        </authorList>
    </citation>
    <scope>NUCLEOTIDE SEQUENCE</scope>
</reference>
<dbReference type="PANTHER" id="PTHR24104">
    <property type="entry name" value="E3 UBIQUITIN-PROTEIN LIGASE NHLRC1-RELATED"/>
    <property type="match status" value="1"/>
</dbReference>
<accession>A0A816EHA4</accession>
<dbReference type="InterPro" id="IPR050952">
    <property type="entry name" value="TRIM-NHL_E3_ligases"/>
</dbReference>
<keyword evidence="1" id="KW-0812">Transmembrane</keyword>
<name>A0A816EHA4_9BILA</name>
<proteinExistence type="predicted"/>
<sequence length="295" mass="33224">MKVPFDMLAVINSSTTPLRRLYEHFQRRKLIWIIFLIICVVSTTVVVTTTILSNKTEKEKTSTTVTTTTTNEQLPPSVIISSNTKWKQNASTVAGGNGRGNELNQLNAPLGIHVNNDNYSIYIADTNNHRIVRWEFGADKGEIVAGGTRPGRELYQLNYPKDVILDKEKKYIIICDHRNLRVTQVRRWRQEDSEGTVIAGVNVEGSQLNQPRYIFVDDYYSVYVADTTNNRVMKWMKNVIEGTLITPGKVSEENPSSMFQPVGMIVDQMGNIYVSNVGSHQIKRWSPAGLPSASS</sequence>
<keyword evidence="1" id="KW-1133">Transmembrane helix</keyword>
<dbReference type="Proteomes" id="UP000663877">
    <property type="component" value="Unassembled WGS sequence"/>
</dbReference>
<dbReference type="EMBL" id="CAJNOM010003611">
    <property type="protein sequence ID" value="CAF1647550.1"/>
    <property type="molecule type" value="Genomic_DNA"/>
</dbReference>
<dbReference type="CDD" id="cd05819">
    <property type="entry name" value="NHL"/>
    <property type="match status" value="1"/>
</dbReference>